<dbReference type="STRING" id="341663.Q0CRV3"/>
<dbReference type="InterPro" id="IPR036318">
    <property type="entry name" value="FAD-bd_PCMH-like_sf"/>
</dbReference>
<dbReference type="InterPro" id="IPR016166">
    <property type="entry name" value="FAD-bd_PCMH"/>
</dbReference>
<dbReference type="InterPro" id="IPR016169">
    <property type="entry name" value="FAD-bd_PCMH_sub2"/>
</dbReference>
<dbReference type="OMA" id="YDWVFPE"/>
<dbReference type="GO" id="GO:0071949">
    <property type="term" value="F:FAD binding"/>
    <property type="evidence" value="ECO:0007669"/>
    <property type="project" value="InterPro"/>
</dbReference>
<dbReference type="GeneID" id="4318472"/>
<feature type="domain" description="FAD-binding PCMH-type" evidence="5">
    <location>
        <begin position="12"/>
        <end position="184"/>
    </location>
</feature>
<dbReference type="InterPro" id="IPR010031">
    <property type="entry name" value="FAD_lactone_oxidase-like"/>
</dbReference>
<dbReference type="Pfam" id="PF01565">
    <property type="entry name" value="FAD_binding_4"/>
    <property type="match status" value="1"/>
</dbReference>
<dbReference type="SUPFAM" id="SSF56176">
    <property type="entry name" value="FAD-binding/transporter-associated domain-like"/>
    <property type="match status" value="1"/>
</dbReference>
<dbReference type="GO" id="GO:0016020">
    <property type="term" value="C:membrane"/>
    <property type="evidence" value="ECO:0007669"/>
    <property type="project" value="InterPro"/>
</dbReference>
<dbReference type="Gene3D" id="3.30.43.10">
    <property type="entry name" value="Uridine Diphospho-n-acetylenolpyruvylglucosamine Reductase, domain 2"/>
    <property type="match status" value="1"/>
</dbReference>
<evidence type="ECO:0000256" key="1">
    <source>
        <dbReference type="ARBA" id="ARBA00005083"/>
    </source>
</evidence>
<dbReference type="PANTHER" id="PTHR43762:SF1">
    <property type="entry name" value="D-ARABINONO-1,4-LACTONE OXIDASE"/>
    <property type="match status" value="1"/>
</dbReference>
<dbReference type="AlphaFoldDB" id="Q0CRV3"/>
<dbReference type="Proteomes" id="UP000007963">
    <property type="component" value="Unassembled WGS sequence"/>
</dbReference>
<dbReference type="UniPathway" id="UPA00771">
    <property type="reaction ID" value="UER00766"/>
</dbReference>
<reference evidence="7" key="1">
    <citation type="submission" date="2005-09" db="EMBL/GenBank/DDBJ databases">
        <title>Annotation of the Aspergillus terreus NIH2624 genome.</title>
        <authorList>
            <person name="Birren B.W."/>
            <person name="Lander E.S."/>
            <person name="Galagan J.E."/>
            <person name="Nusbaum C."/>
            <person name="Devon K."/>
            <person name="Henn M."/>
            <person name="Ma L.-J."/>
            <person name="Jaffe D.B."/>
            <person name="Butler J."/>
            <person name="Alvarez P."/>
            <person name="Gnerre S."/>
            <person name="Grabherr M."/>
            <person name="Kleber M."/>
            <person name="Mauceli E.W."/>
            <person name="Brockman W."/>
            <person name="Rounsley S."/>
            <person name="Young S.K."/>
            <person name="LaButti K."/>
            <person name="Pushparaj V."/>
            <person name="DeCaprio D."/>
            <person name="Crawford M."/>
            <person name="Koehrsen M."/>
            <person name="Engels R."/>
            <person name="Montgomery P."/>
            <person name="Pearson M."/>
            <person name="Howarth C."/>
            <person name="Larson L."/>
            <person name="Luoma S."/>
            <person name="White J."/>
            <person name="Alvarado L."/>
            <person name="Kodira C.D."/>
            <person name="Zeng Q."/>
            <person name="Oleary S."/>
            <person name="Yandava C."/>
            <person name="Denning D.W."/>
            <person name="Nierman W.C."/>
            <person name="Milne T."/>
            <person name="Madden K."/>
        </authorList>
    </citation>
    <scope>NUCLEOTIDE SEQUENCE [LARGE SCALE GENOMIC DNA]</scope>
    <source>
        <strain evidence="7">NIH 2624 / FGSC A1156</strain>
    </source>
</reference>
<dbReference type="RefSeq" id="XP_001212759.1">
    <property type="nucleotide sequence ID" value="XM_001212759.1"/>
</dbReference>
<sequence>MPTLTNWNDEIRYTIPDNRYKEPTQISEVQHIVQEAFENGLKVTVVGAMHSTTECTIGTGIVISLKKMARILSVNHEQLTVTVEGGVSLRELCAQLKMSGLRPPVILEWGNFHIGAISGTHANDTSMNQSAQFSSFVLGVKLVTPTGDILEISESQNSEYLPAVRSHFGMLGIVCEVTLRIFKSQPLHMSFQVSEIDEFLGNFREELQALKAGYDQVFGMLFPTSGKVLFQRRKFIDSANPNSDSSGTQVENKNIIALFGDFFLPLVKALTALQLPAAVAAPLNKVLIDLPLKRIRDCTYTIDPCDRAVTYEEEDPDFEFYDWVFPEEKWCDMIRAFLQLSDRFRREQNFTLLMPVAVYFLKQDQSSFLSRSRNGNMIAVDPEYPDPADPTWKAFRLAFNEIALLHGGVPHINKTRGGAISNLTKVHDPESIRRFLQIRKQLDTKDLFLNDYFKALFGI</sequence>
<protein>
    <recommendedName>
        <fullName evidence="2">D-arabinono-1,4-lactone oxidase</fullName>
        <ecNumber evidence="2">1.1.3.37</ecNumber>
    </recommendedName>
    <alternativeName>
        <fullName evidence="4">L-galactono-gamma-lactone oxidase</fullName>
    </alternativeName>
</protein>
<dbReference type="EC" id="1.1.3.37" evidence="2"/>
<dbReference type="PROSITE" id="PS51387">
    <property type="entry name" value="FAD_PCMH"/>
    <property type="match status" value="1"/>
</dbReference>
<evidence type="ECO:0000256" key="3">
    <source>
        <dbReference type="ARBA" id="ARBA00023002"/>
    </source>
</evidence>
<dbReference type="PANTHER" id="PTHR43762">
    <property type="entry name" value="L-GULONOLACTONE OXIDASE"/>
    <property type="match status" value="1"/>
</dbReference>
<dbReference type="GO" id="GO:0003885">
    <property type="term" value="F:D-arabinono-1,4-lactone oxidase activity"/>
    <property type="evidence" value="ECO:0007669"/>
    <property type="project" value="UniProtKB-EC"/>
</dbReference>
<dbReference type="InterPro" id="IPR007173">
    <property type="entry name" value="ALO_C"/>
</dbReference>
<dbReference type="Gene3D" id="3.30.465.10">
    <property type="match status" value="1"/>
</dbReference>
<evidence type="ECO:0000259" key="5">
    <source>
        <dbReference type="PROSITE" id="PS51387"/>
    </source>
</evidence>
<evidence type="ECO:0000313" key="7">
    <source>
        <dbReference type="Proteomes" id="UP000007963"/>
    </source>
</evidence>
<dbReference type="Pfam" id="PF04030">
    <property type="entry name" value="ALO"/>
    <property type="match status" value="1"/>
</dbReference>
<organism evidence="6 7">
    <name type="scientific">Aspergillus terreus (strain NIH 2624 / FGSC A1156)</name>
    <dbReference type="NCBI Taxonomy" id="341663"/>
    <lineage>
        <taxon>Eukaryota</taxon>
        <taxon>Fungi</taxon>
        <taxon>Dikarya</taxon>
        <taxon>Ascomycota</taxon>
        <taxon>Pezizomycotina</taxon>
        <taxon>Eurotiomycetes</taxon>
        <taxon>Eurotiomycetidae</taxon>
        <taxon>Eurotiales</taxon>
        <taxon>Aspergillaceae</taxon>
        <taxon>Aspergillus</taxon>
        <taxon>Aspergillus subgen. Circumdati</taxon>
    </lineage>
</organism>
<dbReference type="InterPro" id="IPR016167">
    <property type="entry name" value="FAD-bd_PCMH_sub1"/>
</dbReference>
<evidence type="ECO:0000256" key="4">
    <source>
        <dbReference type="ARBA" id="ARBA00033418"/>
    </source>
</evidence>
<keyword evidence="3" id="KW-0560">Oxidoreductase</keyword>
<proteinExistence type="predicted"/>
<evidence type="ECO:0000256" key="2">
    <source>
        <dbReference type="ARBA" id="ARBA00013136"/>
    </source>
</evidence>
<dbReference type="EMBL" id="CH476598">
    <property type="protein sequence ID" value="EAU35383.1"/>
    <property type="molecule type" value="Genomic_DNA"/>
</dbReference>
<dbReference type="InterPro" id="IPR006094">
    <property type="entry name" value="Oxid_FAD_bind_N"/>
</dbReference>
<comment type="pathway">
    <text evidence="1">Cofactor biosynthesis; D-erythroascorbate biosynthesis; dehydro-D-arabinono-1,4-lactone from D-arabinose: step 2/2.</text>
</comment>
<dbReference type="eggNOG" id="KOG4730">
    <property type="taxonomic scope" value="Eukaryota"/>
</dbReference>
<dbReference type="PIRSF" id="PIRSF000136">
    <property type="entry name" value="LGO_GLO"/>
    <property type="match status" value="1"/>
</dbReference>
<dbReference type="OrthoDB" id="4500163at2759"/>
<accession>Q0CRV3</accession>
<gene>
    <name evidence="6" type="ORF">ATEG_03581</name>
</gene>
<evidence type="ECO:0000313" key="6">
    <source>
        <dbReference type="EMBL" id="EAU35383.1"/>
    </source>
</evidence>
<name>Q0CRV3_ASPTN</name>
<dbReference type="HOGENOM" id="CLU_593227_0_0_1"/>
<dbReference type="VEuPathDB" id="FungiDB:ATEG_03581"/>